<keyword evidence="10" id="KW-1185">Reference proteome</keyword>
<evidence type="ECO:0000313" key="9">
    <source>
        <dbReference type="EMBL" id="MDA7088250.1"/>
    </source>
</evidence>
<dbReference type="Gene3D" id="1.10.4160.10">
    <property type="entry name" value="Hydantoin permease"/>
    <property type="match status" value="1"/>
</dbReference>
<dbReference type="EMBL" id="JAQJZJ010000009">
    <property type="protein sequence ID" value="MDA7088250.1"/>
    <property type="molecule type" value="Genomic_DNA"/>
</dbReference>
<comment type="caution">
    <text evidence="9">The sequence shown here is derived from an EMBL/GenBank/DDBJ whole genome shotgun (WGS) entry which is preliminary data.</text>
</comment>
<feature type="transmembrane region" description="Helical" evidence="8">
    <location>
        <begin position="278"/>
        <end position="300"/>
    </location>
</feature>
<keyword evidence="5 8" id="KW-1133">Transmembrane helix</keyword>
<comment type="similarity">
    <text evidence="2 7">Belongs to the purine-cytosine permease (2.A.39) family.</text>
</comment>
<dbReference type="Proteomes" id="UP001212042">
    <property type="component" value="Unassembled WGS sequence"/>
</dbReference>
<accession>A0ABT4XJ76</accession>
<feature type="transmembrane region" description="Helical" evidence="8">
    <location>
        <begin position="97"/>
        <end position="125"/>
    </location>
</feature>
<evidence type="ECO:0000256" key="5">
    <source>
        <dbReference type="ARBA" id="ARBA00022989"/>
    </source>
</evidence>
<dbReference type="PIRSF" id="PIRSF002744">
    <property type="entry name" value="Pur-cyt_permease"/>
    <property type="match status" value="1"/>
</dbReference>
<evidence type="ECO:0000256" key="2">
    <source>
        <dbReference type="ARBA" id="ARBA00008974"/>
    </source>
</evidence>
<evidence type="ECO:0000256" key="7">
    <source>
        <dbReference type="PIRNR" id="PIRNR002744"/>
    </source>
</evidence>
<evidence type="ECO:0000256" key="1">
    <source>
        <dbReference type="ARBA" id="ARBA00004141"/>
    </source>
</evidence>
<feature type="transmembrane region" description="Helical" evidence="8">
    <location>
        <begin position="162"/>
        <end position="182"/>
    </location>
</feature>
<evidence type="ECO:0000256" key="6">
    <source>
        <dbReference type="ARBA" id="ARBA00023136"/>
    </source>
</evidence>
<proteinExistence type="inferred from homology"/>
<dbReference type="PANTHER" id="PTHR30569">
    <property type="entry name" value="CYTOSINE TRANSPORTER CODB"/>
    <property type="match status" value="1"/>
</dbReference>
<dbReference type="Pfam" id="PF02133">
    <property type="entry name" value="Transp_cyt_pur"/>
    <property type="match status" value="1"/>
</dbReference>
<feature type="transmembrane region" description="Helical" evidence="8">
    <location>
        <begin position="21"/>
        <end position="45"/>
    </location>
</feature>
<keyword evidence="6 7" id="KW-0472">Membrane</keyword>
<dbReference type="PANTHER" id="PTHR30569:SF0">
    <property type="entry name" value="CYTOSINE PERMEASE"/>
    <property type="match status" value="1"/>
</dbReference>
<feature type="transmembrane region" description="Helical" evidence="8">
    <location>
        <begin position="57"/>
        <end position="76"/>
    </location>
</feature>
<feature type="transmembrane region" description="Helical" evidence="8">
    <location>
        <begin position="339"/>
        <end position="361"/>
    </location>
</feature>
<dbReference type="InterPro" id="IPR030191">
    <property type="entry name" value="CodB"/>
</dbReference>
<feature type="transmembrane region" description="Helical" evidence="8">
    <location>
        <begin position="194"/>
        <end position="214"/>
    </location>
</feature>
<feature type="transmembrane region" description="Helical" evidence="8">
    <location>
        <begin position="131"/>
        <end position="150"/>
    </location>
</feature>
<keyword evidence="3 7" id="KW-0813">Transport</keyword>
<dbReference type="RefSeq" id="WP_271349099.1">
    <property type="nucleotide sequence ID" value="NZ_JAQJZJ010000009.1"/>
</dbReference>
<name>A0ABT4XJ76_9PSED</name>
<dbReference type="InterPro" id="IPR001248">
    <property type="entry name" value="Pur-cyt_permease"/>
</dbReference>
<sequence length="443" mass="47525">MTGSLLGHDTLSSSQTKSMKFFATFALWLGANMVVTTILTGMLLVPDLDFRDALGTVVLGTLIGAIPLVLVGLMGQRTGLPTMVLSRRAYGNLGAKFISLVNICMLVGWSWIQALLAAMSLNYAIESTFGYSNLPLMTVICEAIVVLVVLRGHLGIERVERWAAVLMLTLSLAVFYALNSHYDLGSLLELPKRVDGITIGIAFDIVVATAFSWISSSADYNRNCNSPRTAVCATYLGYFTATLLAMTLGAAVSGLSLLNNMEQTYDPTQLLSHFGFGLPAALVIFLSVMTTNIMAVYSATLSAMNLAPEMKFWKPALTIGLVSVFGALIPGILDQFQNFLIIIGGLFIPAFAVMICDYYLIDASSYNAGLLSQKQQIGLPTAKFAFAAYLIGAGLSSYWTLVSPLSFGSSLPVFIITGLLYWASVKLLVLPGTQLSAQQTSKG</sequence>
<feature type="transmembrane region" description="Helical" evidence="8">
    <location>
        <begin position="312"/>
        <end position="333"/>
    </location>
</feature>
<reference evidence="9 10" key="1">
    <citation type="submission" date="2023-01" db="EMBL/GenBank/DDBJ databases">
        <title>Pseudomonas SA3-5T sp. nov., isolated from tidal flat sediment.</title>
        <authorList>
            <person name="Kim H.S."/>
            <person name="Kim J.-S."/>
            <person name="Suh M.K."/>
            <person name="Eom M.K."/>
            <person name="Lee J.-S."/>
        </authorList>
    </citation>
    <scope>NUCLEOTIDE SEQUENCE [LARGE SCALE GENOMIC DNA]</scope>
    <source>
        <strain evidence="9 10">SA3-5</strain>
    </source>
</reference>
<evidence type="ECO:0000256" key="4">
    <source>
        <dbReference type="ARBA" id="ARBA00022692"/>
    </source>
</evidence>
<keyword evidence="4 8" id="KW-0812">Transmembrane</keyword>
<comment type="subcellular location">
    <subcellularLocation>
        <location evidence="1">Membrane</location>
        <topology evidence="1">Multi-pass membrane protein</topology>
    </subcellularLocation>
</comment>
<feature type="transmembrane region" description="Helical" evidence="8">
    <location>
        <begin position="407"/>
        <end position="429"/>
    </location>
</feature>
<gene>
    <name evidence="9" type="ORF">PH586_17835</name>
</gene>
<dbReference type="InterPro" id="IPR026030">
    <property type="entry name" value="Pur-cyt_permease_Fcy2/21/22"/>
</dbReference>
<protein>
    <submittedName>
        <fullName evidence="9">Cytosine permease</fullName>
    </submittedName>
</protein>
<feature type="transmembrane region" description="Helical" evidence="8">
    <location>
        <begin position="235"/>
        <end position="258"/>
    </location>
</feature>
<organism evidence="9 10">
    <name type="scientific">Pseudomonas aestuarii</name>
    <dbReference type="NCBI Taxonomy" id="3018340"/>
    <lineage>
        <taxon>Bacteria</taxon>
        <taxon>Pseudomonadati</taxon>
        <taxon>Pseudomonadota</taxon>
        <taxon>Gammaproteobacteria</taxon>
        <taxon>Pseudomonadales</taxon>
        <taxon>Pseudomonadaceae</taxon>
        <taxon>Pseudomonas</taxon>
    </lineage>
</organism>
<feature type="transmembrane region" description="Helical" evidence="8">
    <location>
        <begin position="382"/>
        <end position="401"/>
    </location>
</feature>
<evidence type="ECO:0000256" key="8">
    <source>
        <dbReference type="SAM" id="Phobius"/>
    </source>
</evidence>
<evidence type="ECO:0000256" key="3">
    <source>
        <dbReference type="ARBA" id="ARBA00022448"/>
    </source>
</evidence>
<evidence type="ECO:0000313" key="10">
    <source>
        <dbReference type="Proteomes" id="UP001212042"/>
    </source>
</evidence>